<name>A0ABV3FNP2_9NOCA</name>
<dbReference type="PANTHER" id="PTHR30055:SF209">
    <property type="entry name" value="POSSIBLE TRANSCRIPTIONAL REGULATORY PROTEIN (PROBABLY TETR-FAMILY)"/>
    <property type="match status" value="1"/>
</dbReference>
<dbReference type="Pfam" id="PF00440">
    <property type="entry name" value="TetR_N"/>
    <property type="match status" value="1"/>
</dbReference>
<dbReference type="PANTHER" id="PTHR30055">
    <property type="entry name" value="HTH-TYPE TRANSCRIPTIONAL REGULATOR RUTR"/>
    <property type="match status" value="1"/>
</dbReference>
<dbReference type="Gene3D" id="1.10.357.10">
    <property type="entry name" value="Tetracycline Repressor, domain 2"/>
    <property type="match status" value="1"/>
</dbReference>
<dbReference type="InterPro" id="IPR009057">
    <property type="entry name" value="Homeodomain-like_sf"/>
</dbReference>
<keyword evidence="5" id="KW-1185">Reference proteome</keyword>
<evidence type="ECO:0000256" key="1">
    <source>
        <dbReference type="ARBA" id="ARBA00023125"/>
    </source>
</evidence>
<dbReference type="Proteomes" id="UP001551695">
    <property type="component" value="Unassembled WGS sequence"/>
</dbReference>
<dbReference type="SUPFAM" id="SSF46689">
    <property type="entry name" value="Homeodomain-like"/>
    <property type="match status" value="1"/>
</dbReference>
<evidence type="ECO:0000256" key="2">
    <source>
        <dbReference type="PROSITE-ProRule" id="PRU00335"/>
    </source>
</evidence>
<reference evidence="4 5" key="1">
    <citation type="submission" date="2024-06" db="EMBL/GenBank/DDBJ databases">
        <title>The Natural Products Discovery Center: Release of the First 8490 Sequenced Strains for Exploring Actinobacteria Biosynthetic Diversity.</title>
        <authorList>
            <person name="Kalkreuter E."/>
            <person name="Kautsar S.A."/>
            <person name="Yang D."/>
            <person name="Bader C.D."/>
            <person name="Teijaro C.N."/>
            <person name="Fluegel L."/>
            <person name="Davis C.M."/>
            <person name="Simpson J.R."/>
            <person name="Lauterbach L."/>
            <person name="Steele A.D."/>
            <person name="Gui C."/>
            <person name="Meng S."/>
            <person name="Li G."/>
            <person name="Viehrig K."/>
            <person name="Ye F."/>
            <person name="Su P."/>
            <person name="Kiefer A.F."/>
            <person name="Nichols A."/>
            <person name="Cepeda A.J."/>
            <person name="Yan W."/>
            <person name="Fan B."/>
            <person name="Jiang Y."/>
            <person name="Adhikari A."/>
            <person name="Zheng C.-J."/>
            <person name="Schuster L."/>
            <person name="Cowan T.M."/>
            <person name="Smanski M.J."/>
            <person name="Chevrette M.G."/>
            <person name="De Carvalho L.P.S."/>
            <person name="Shen B."/>
        </authorList>
    </citation>
    <scope>NUCLEOTIDE SEQUENCE [LARGE SCALE GENOMIC DNA]</scope>
    <source>
        <strain evidence="4 5">NPDC050403</strain>
    </source>
</reference>
<evidence type="ECO:0000313" key="5">
    <source>
        <dbReference type="Proteomes" id="UP001551695"/>
    </source>
</evidence>
<sequence>MSTSGYEKIGVMVAESDATQPGTRRWRGLAPAERVTARREQLVAAGIELMGTVGAGETSMRGICRQAGLTERYFYESFPNLDALMTTVLETVVLAARDHLLDALTTAPIDRDAMFLHCVAAFTDFLTDDRRRGRIMFVECQATPALTARADELIELFTAPIALTIGAGDYRNPAPDHTDSVLNANAIFGSLAYLYRPWLTGSIPVSRERFDEHAARLLTGIALIRSGPPEPESVARERGSRESEF</sequence>
<accession>A0ABV3FNP2</accession>
<evidence type="ECO:0000313" key="4">
    <source>
        <dbReference type="EMBL" id="MEV0706968.1"/>
    </source>
</evidence>
<feature type="DNA-binding region" description="H-T-H motif" evidence="2">
    <location>
        <begin position="59"/>
        <end position="78"/>
    </location>
</feature>
<organism evidence="4 5">
    <name type="scientific">Nocardia aurea</name>
    <dbReference type="NCBI Taxonomy" id="2144174"/>
    <lineage>
        <taxon>Bacteria</taxon>
        <taxon>Bacillati</taxon>
        <taxon>Actinomycetota</taxon>
        <taxon>Actinomycetes</taxon>
        <taxon>Mycobacteriales</taxon>
        <taxon>Nocardiaceae</taxon>
        <taxon>Nocardia</taxon>
    </lineage>
</organism>
<protein>
    <submittedName>
        <fullName evidence="4">TetR/AcrR family transcriptional regulator</fullName>
    </submittedName>
</protein>
<dbReference type="InterPro" id="IPR050109">
    <property type="entry name" value="HTH-type_TetR-like_transc_reg"/>
</dbReference>
<keyword evidence="1 2" id="KW-0238">DNA-binding</keyword>
<proteinExistence type="predicted"/>
<dbReference type="InterPro" id="IPR001647">
    <property type="entry name" value="HTH_TetR"/>
</dbReference>
<dbReference type="RefSeq" id="WP_232839946.1">
    <property type="nucleotide sequence ID" value="NZ_JBEXKW010000051.1"/>
</dbReference>
<comment type="caution">
    <text evidence="4">The sequence shown here is derived from an EMBL/GenBank/DDBJ whole genome shotgun (WGS) entry which is preliminary data.</text>
</comment>
<feature type="domain" description="HTH tetR-type" evidence="3">
    <location>
        <begin position="36"/>
        <end position="96"/>
    </location>
</feature>
<evidence type="ECO:0000259" key="3">
    <source>
        <dbReference type="PROSITE" id="PS50977"/>
    </source>
</evidence>
<gene>
    <name evidence="4" type="ORF">AB0I48_05330</name>
</gene>
<dbReference type="EMBL" id="JBFAKC010000002">
    <property type="protein sequence ID" value="MEV0706968.1"/>
    <property type="molecule type" value="Genomic_DNA"/>
</dbReference>
<dbReference type="PROSITE" id="PS50977">
    <property type="entry name" value="HTH_TETR_2"/>
    <property type="match status" value="1"/>
</dbReference>